<keyword evidence="5" id="KW-0106">Calcium</keyword>
<dbReference type="GO" id="GO:0009289">
    <property type="term" value="C:pilus"/>
    <property type="evidence" value="ECO:0007669"/>
    <property type="project" value="UniProtKB-SubCell"/>
</dbReference>
<gene>
    <name evidence="9" type="ORF">IRZ65_02270</name>
    <name evidence="10" type="ORF">NCTC11842_00736</name>
</gene>
<keyword evidence="3" id="KW-1029">Fimbrium biogenesis</keyword>
<dbReference type="InterPro" id="IPR011047">
    <property type="entry name" value="Quinoprotein_ADH-like_sf"/>
</dbReference>
<dbReference type="Proteomes" id="UP000626180">
    <property type="component" value="Unassembled WGS sequence"/>
</dbReference>
<feature type="compositionally biased region" description="Basic and acidic residues" evidence="7">
    <location>
        <begin position="1309"/>
        <end position="1319"/>
    </location>
</feature>
<evidence type="ECO:0000313" key="10">
    <source>
        <dbReference type="EMBL" id="SPZ02699.1"/>
    </source>
</evidence>
<reference evidence="10 11" key="1">
    <citation type="submission" date="2018-06" db="EMBL/GenBank/DDBJ databases">
        <authorList>
            <consortium name="Pathogen Informatics"/>
            <person name="Doyle S."/>
        </authorList>
    </citation>
    <scope>NUCLEOTIDE SEQUENCE [LARGE SCALE GENOMIC DNA]</scope>
    <source>
        <strain evidence="10 11">NCTC11842</strain>
    </source>
</reference>
<accession>A0A2X2E3Q4</accession>
<name>A0A2X2E3Q4_PSELU</name>
<comment type="similarity">
    <text evidence="2">Belongs to the PilY1 family.</text>
</comment>
<dbReference type="RefSeq" id="WP_010797187.1">
    <property type="nucleotide sequence ID" value="NZ_FQYS01000002.1"/>
</dbReference>
<evidence type="ECO:0000256" key="1">
    <source>
        <dbReference type="ARBA" id="ARBA00004561"/>
    </source>
</evidence>
<dbReference type="GO" id="GO:0046872">
    <property type="term" value="F:metal ion binding"/>
    <property type="evidence" value="ECO:0007669"/>
    <property type="project" value="UniProtKB-KW"/>
</dbReference>
<proteinExistence type="inferred from homology"/>
<dbReference type="EMBL" id="UAUF01000008">
    <property type="protein sequence ID" value="SPZ02699.1"/>
    <property type="molecule type" value="Genomic_DNA"/>
</dbReference>
<feature type="domain" description="PilY1 beta-propeller" evidence="8">
    <location>
        <begin position="793"/>
        <end position="1117"/>
    </location>
</feature>
<organism evidence="10 11">
    <name type="scientific">Pseudomonas luteola</name>
    <dbReference type="NCBI Taxonomy" id="47886"/>
    <lineage>
        <taxon>Bacteria</taxon>
        <taxon>Pseudomonadati</taxon>
        <taxon>Pseudomonadota</taxon>
        <taxon>Gammaproteobacteria</taxon>
        <taxon>Pseudomonadales</taxon>
        <taxon>Pseudomonadaceae</taxon>
        <taxon>Pseudomonas</taxon>
    </lineage>
</organism>
<evidence type="ECO:0000256" key="6">
    <source>
        <dbReference type="ARBA" id="ARBA00023263"/>
    </source>
</evidence>
<feature type="region of interest" description="Disordered" evidence="7">
    <location>
        <begin position="317"/>
        <end position="339"/>
    </location>
</feature>
<feature type="region of interest" description="Disordered" evidence="7">
    <location>
        <begin position="1297"/>
        <end position="1319"/>
    </location>
</feature>
<protein>
    <submittedName>
        <fullName evidence="10">PilC domain-containing protein</fullName>
    </submittedName>
    <submittedName>
        <fullName evidence="9">Pilus assembly protein PilC</fullName>
    </submittedName>
</protein>
<dbReference type="Proteomes" id="UP000250443">
    <property type="component" value="Unassembled WGS sequence"/>
</dbReference>
<dbReference type="EMBL" id="JADMCD010000001">
    <property type="protein sequence ID" value="MBF8639506.1"/>
    <property type="molecule type" value="Genomic_DNA"/>
</dbReference>
<evidence type="ECO:0000313" key="9">
    <source>
        <dbReference type="EMBL" id="MBF8639506.1"/>
    </source>
</evidence>
<evidence type="ECO:0000256" key="7">
    <source>
        <dbReference type="SAM" id="MobiDB-lite"/>
    </source>
</evidence>
<evidence type="ECO:0000256" key="5">
    <source>
        <dbReference type="ARBA" id="ARBA00022837"/>
    </source>
</evidence>
<evidence type="ECO:0000313" key="12">
    <source>
        <dbReference type="Proteomes" id="UP000626180"/>
    </source>
</evidence>
<evidence type="ECO:0000256" key="3">
    <source>
        <dbReference type="ARBA" id="ARBA00022558"/>
    </source>
</evidence>
<sequence>MLTHKEIIATMTPLKNNYSIFKSLALATFASFTATGVHAEVSQTPLLLGSGNVPGSLALVPSVEWPTVLSVANLGSYSSANEYSGYFDSDKCYLYNKTSNDGWFYPNGLATNHKCNGKWSGNFLNWAATPTIDPFRSALTGGLRAVDQENLTILQKARHSGQNSTGDRTNSGQGMIPAAEFSGATPVSSGWNSMYIRLSGLDTDMVFSNWSDKLGDDSTSRSEWVDYDPNNSAQFNSGRLIPSYRVNENRGSQVKSVYRLRIQVKVCDPSPAAGGLESNCKRYSSTNYKPEGLLQQYADTLRYSVFGYLNDSSEGRDGGVLRANQKGIGPKDTDGSTNPYAEWNVTTGILVKNPNPADATSTGNGVADSGVINYLNKFGSMPYQTNPTAYKKLKSHDPVSELYYTAVRYYKNQKNVSAYSDFSGKTTAERYAEADGFPVITNWQDPINYSCQKNVILGIGDTNTHRDKNLPGPTSSVDEVSPKPQEVVEDTTVNVVTATAKVGSLEGVNLKETSSSYTGRSNSAYIAGLAYDSHTVDLRPNMGGKQTLSTYWVDVRENQSLAGRASNQYWLAAKYGGFKVPSNFSPYSNETTSAIITDDLWWTNGEKLSTGDKRPDNFFVASDAANMTASLKTAFSQIVKEVRSTSTSLATNSTQLNTESAVFQTLYNSSNWSGDLLAKTVSGSGSVAATPTWSAASKLDALTNLSTRKIFLSNGFTAREQGVYSTSIGGIDFFWNNNLDNDAKTALQTPRANGVTVEGDTGQNRLNYLRGERNLEKTKTTPSNPFRSRGSRLGDIINSDPQYVSNQDYGYNLLTGSMWGGAGSSYLSFRRSTDYINRKPMVVVGTNDGMLHGFDATVSSTGGSELFAYIPRSITGDLYKLTDPNYSHQYYVDGSPTSSDAWINGSWKTIVVGTTGAGGKSVFALDATNPDTMSARSVMWEFTAPDMSYPVQKPSVVALANGKFGVIVSSGFTNSSVTKGHVWVLDAANGNVLKKFTVNTTGGMAQPLAIDINNDRLADRIYVGDTQGNLWRFDITGEDVSKWDGFRNGNQNIIPIFSARDSSGRVQPITAPLTAALNTDGKPIILFGTGSFYQTVDTDLLQNQRIESYYAIIDRESSVNRTNLAERKILKEVNVNGQKGRILSEAATGDMSGKSGWVLDLLWKASEGGSNSLTGERVVSAGVLRNGTITFSTLTPSDDPCSGGATSWVMSLDVFTGARLAYNYFDFNGDGLINNNDYFTDSNGNKIPFSGISNPDLGAIDTPSYFNGNATNEASDNATNEGSTDLICFAGSANADQPVCSPAPPGSRTSDRVSWREIR</sequence>
<reference evidence="9 12" key="2">
    <citation type="submission" date="2020-10" db="EMBL/GenBank/DDBJ databases">
        <title>Genome sequences of Pseudomonas isolates.</title>
        <authorList>
            <person name="Wessels L."/>
            <person name="Reich F."/>
            <person name="Hammerl J."/>
        </authorList>
    </citation>
    <scope>NUCLEOTIDE SEQUENCE [LARGE SCALE GENOMIC DNA]</scope>
    <source>
        <strain evidence="9 12">20-MO00624-0</strain>
    </source>
</reference>
<evidence type="ECO:0000259" key="8">
    <source>
        <dbReference type="Pfam" id="PF05567"/>
    </source>
</evidence>
<dbReference type="SUPFAM" id="SSF50998">
    <property type="entry name" value="Quinoprotein alcohol dehydrogenase-like"/>
    <property type="match status" value="1"/>
</dbReference>
<dbReference type="InterPro" id="IPR008707">
    <property type="entry name" value="B-propeller_PilY1"/>
</dbReference>
<evidence type="ECO:0000256" key="4">
    <source>
        <dbReference type="ARBA" id="ARBA00022723"/>
    </source>
</evidence>
<keyword evidence="4" id="KW-0479">Metal-binding</keyword>
<keyword evidence="12" id="KW-1185">Reference proteome</keyword>
<keyword evidence="6" id="KW-0281">Fimbrium</keyword>
<dbReference type="Pfam" id="PF05567">
    <property type="entry name" value="T4P_PilY1"/>
    <property type="match status" value="1"/>
</dbReference>
<evidence type="ECO:0000313" key="11">
    <source>
        <dbReference type="Proteomes" id="UP000250443"/>
    </source>
</evidence>
<comment type="subcellular location">
    <subcellularLocation>
        <location evidence="1">Fimbrium</location>
    </subcellularLocation>
</comment>
<evidence type="ECO:0000256" key="2">
    <source>
        <dbReference type="ARBA" id="ARBA00008387"/>
    </source>
</evidence>